<name>A0ABQ5W4F9_9HYPH</name>
<dbReference type="Pfam" id="PF13480">
    <property type="entry name" value="Acetyltransf_6"/>
    <property type="match status" value="1"/>
</dbReference>
<keyword evidence="3" id="KW-1185">Reference proteome</keyword>
<sequence length="417" mass="46392">MGYSLLDANTVARMDGQKSAPRDGAMTTIMEEPDLTVRTVRTLEDIEAVAPDWRALEAASTDALSYFQTYAWCRSWVAHFAGKSSGRQPIIQTAWRGDTLVAVWPLMLTGRWGIRKIVALGDPHSQYCNAICNPDHGDSDAVRSLLARSLETGRCDVALFRPIPESSPLVAALGDVPRIAGYDNESSILDLSAFDSSDAYVQGLGKLQKRNRNRRRNHLARLGELSFEVIWPDHKDFAPLVAAGTQMKRRWLKETGRYSTGFAMKGYENFLANLSGDRERLEGACLSVLRAGERVVAVELGFIHKRAYYAYIGGFDWELRELSPGKVQMEMTVCWLIDNGVTAYDLLANPADYKKSWSNTAIRLLGFAAPLSWKGRLYLNAWLPMLPAAKTVYTAVSARLRRLVIFGQGVGCLILCM</sequence>
<protein>
    <recommendedName>
        <fullName evidence="1">BioF2-like acetyltransferase domain-containing protein</fullName>
    </recommendedName>
</protein>
<organism evidence="2 3">
    <name type="scientific">Devosia nitrariae</name>
    <dbReference type="NCBI Taxonomy" id="2071872"/>
    <lineage>
        <taxon>Bacteria</taxon>
        <taxon>Pseudomonadati</taxon>
        <taxon>Pseudomonadota</taxon>
        <taxon>Alphaproteobacteria</taxon>
        <taxon>Hyphomicrobiales</taxon>
        <taxon>Devosiaceae</taxon>
        <taxon>Devosia</taxon>
    </lineage>
</organism>
<evidence type="ECO:0000313" key="2">
    <source>
        <dbReference type="EMBL" id="GLQ54801.1"/>
    </source>
</evidence>
<dbReference type="EMBL" id="BSNS01000009">
    <property type="protein sequence ID" value="GLQ54801.1"/>
    <property type="molecule type" value="Genomic_DNA"/>
</dbReference>
<dbReference type="InterPro" id="IPR016181">
    <property type="entry name" value="Acyl_CoA_acyltransferase"/>
</dbReference>
<dbReference type="InterPro" id="IPR038740">
    <property type="entry name" value="BioF2-like_GNAT_dom"/>
</dbReference>
<evidence type="ECO:0000259" key="1">
    <source>
        <dbReference type="Pfam" id="PF13480"/>
    </source>
</evidence>
<dbReference type="SUPFAM" id="SSF55729">
    <property type="entry name" value="Acyl-CoA N-acyltransferases (Nat)"/>
    <property type="match status" value="1"/>
</dbReference>
<gene>
    <name evidence="2" type="ORF">GCM10010862_20600</name>
</gene>
<dbReference type="Gene3D" id="3.40.630.30">
    <property type="match status" value="1"/>
</dbReference>
<feature type="domain" description="BioF2-like acetyltransferase" evidence="1">
    <location>
        <begin position="209"/>
        <end position="355"/>
    </location>
</feature>
<comment type="caution">
    <text evidence="2">The sequence shown here is derived from an EMBL/GenBank/DDBJ whole genome shotgun (WGS) entry which is preliminary data.</text>
</comment>
<proteinExistence type="predicted"/>
<dbReference type="Proteomes" id="UP001156691">
    <property type="component" value="Unassembled WGS sequence"/>
</dbReference>
<evidence type="ECO:0000313" key="3">
    <source>
        <dbReference type="Proteomes" id="UP001156691"/>
    </source>
</evidence>
<reference evidence="3" key="1">
    <citation type="journal article" date="2019" name="Int. J. Syst. Evol. Microbiol.">
        <title>The Global Catalogue of Microorganisms (GCM) 10K type strain sequencing project: providing services to taxonomists for standard genome sequencing and annotation.</title>
        <authorList>
            <consortium name="The Broad Institute Genomics Platform"/>
            <consortium name="The Broad Institute Genome Sequencing Center for Infectious Disease"/>
            <person name="Wu L."/>
            <person name="Ma J."/>
        </authorList>
    </citation>
    <scope>NUCLEOTIDE SEQUENCE [LARGE SCALE GENOMIC DNA]</scope>
    <source>
        <strain evidence="3">NBRC 112416</strain>
    </source>
</reference>
<accession>A0ABQ5W4F9</accession>